<keyword evidence="2" id="KW-1185">Reference proteome</keyword>
<evidence type="ECO:0000313" key="2">
    <source>
        <dbReference type="Proteomes" id="UP000768646"/>
    </source>
</evidence>
<evidence type="ECO:0000313" key="1">
    <source>
        <dbReference type="EMBL" id="KAG4304678.1"/>
    </source>
</evidence>
<dbReference type="Proteomes" id="UP000768646">
    <property type="component" value="Unassembled WGS sequence"/>
</dbReference>
<gene>
    <name evidence="1" type="ORF">PORY_002071</name>
</gene>
<accession>A0ACB7CAU1</accession>
<protein>
    <submittedName>
        <fullName evidence="1">Uncharacterized protein</fullName>
    </submittedName>
</protein>
<sequence length="99" mass="11294">MDNPEKVKLQLYTSFSSASLFVRTNTSRLQFLLETTQLPFEVIDLATDPAAKEFWYRCNEGKSLPAVVKEGKILGNIHDMENANELGQLREILTEKTLF</sequence>
<dbReference type="EMBL" id="JABTEG010000007">
    <property type="protein sequence ID" value="KAG4304678.1"/>
    <property type="molecule type" value="Genomic_DNA"/>
</dbReference>
<proteinExistence type="predicted"/>
<organism evidence="1 2">
    <name type="scientific">Pneumocystis oryctolagi</name>
    <dbReference type="NCBI Taxonomy" id="42067"/>
    <lineage>
        <taxon>Eukaryota</taxon>
        <taxon>Fungi</taxon>
        <taxon>Dikarya</taxon>
        <taxon>Ascomycota</taxon>
        <taxon>Taphrinomycotina</taxon>
        <taxon>Pneumocystomycetes</taxon>
        <taxon>Pneumocystaceae</taxon>
        <taxon>Pneumocystis</taxon>
    </lineage>
</organism>
<comment type="caution">
    <text evidence="1">The sequence shown here is derived from an EMBL/GenBank/DDBJ whole genome shotgun (WGS) entry which is preliminary data.</text>
</comment>
<reference evidence="1 2" key="1">
    <citation type="journal article" date="2021" name="Commun. Biol.">
        <title>Genomic insights into the host specific adaptation of the Pneumocystis genus.</title>
        <authorList>
            <person name="Cisse O.H."/>
            <person name="Ma L."/>
            <person name="Dekker J.P."/>
            <person name="Khil P.P."/>
            <person name="Youn J.-H."/>
            <person name="Brenchley J.M."/>
            <person name="Blair R."/>
            <person name="Pahar B."/>
            <person name="Chabe M."/>
            <person name="Van Rompay K.K.A."/>
            <person name="Keesler R."/>
            <person name="Sukura A."/>
            <person name="Hirsch V."/>
            <person name="Kutty G."/>
            <person name="Liu Y."/>
            <person name="Peng L."/>
            <person name="Chen J."/>
            <person name="Song J."/>
            <person name="Weissenbacher-Lang C."/>
            <person name="Xu J."/>
            <person name="Upham N.S."/>
            <person name="Stajich J.E."/>
            <person name="Cuomo C.A."/>
            <person name="Cushion M.T."/>
            <person name="Kovacs J.A."/>
        </authorList>
    </citation>
    <scope>NUCLEOTIDE SEQUENCE [LARGE SCALE GENOMIC DNA]</scope>
    <source>
        <strain evidence="1 2">RABM</strain>
    </source>
</reference>
<name>A0ACB7CAU1_9ASCO</name>